<name>A0A5Q0C5Y6_9HYPH</name>
<dbReference type="InterPro" id="IPR019960">
    <property type="entry name" value="T1SS_VCA0849"/>
</dbReference>
<dbReference type="EMBL" id="CP043498">
    <property type="protein sequence ID" value="QFY59410.1"/>
    <property type="molecule type" value="Genomic_DNA"/>
</dbReference>
<feature type="compositionally biased region" description="Low complexity" evidence="3">
    <location>
        <begin position="364"/>
        <end position="373"/>
    </location>
</feature>
<evidence type="ECO:0000313" key="5">
    <source>
        <dbReference type="EMBL" id="QFY59410.1"/>
    </source>
</evidence>
<keyword evidence="2" id="KW-0964">Secreted</keyword>
<dbReference type="InterPro" id="IPR002126">
    <property type="entry name" value="Cadherin-like_dom"/>
</dbReference>
<reference evidence="5 6" key="1">
    <citation type="submission" date="2019-08" db="EMBL/GenBank/DDBJ databases">
        <title>Prosopis cineraria nodule microbiome.</title>
        <authorList>
            <person name="Ali R."/>
            <person name="Chaluvadi S.R."/>
            <person name="Wang X."/>
        </authorList>
    </citation>
    <scope>NUCLEOTIDE SEQUENCE [LARGE SCALE GENOMIC DNA]</scope>
    <source>
        <strain evidence="5 6">BG7</strain>
    </source>
</reference>
<dbReference type="InterPro" id="IPR019959">
    <property type="entry name" value="T1SS-143_rpt-cont_dom"/>
</dbReference>
<feature type="region of interest" description="Disordered" evidence="3">
    <location>
        <begin position="1913"/>
        <end position="1938"/>
    </location>
</feature>
<protein>
    <submittedName>
        <fullName evidence="5">Type I secretion C-terminal target domain-containing protein</fullName>
    </submittedName>
</protein>
<feature type="domain" description="Cadherin" evidence="4">
    <location>
        <begin position="1811"/>
        <end position="1948"/>
    </location>
</feature>
<dbReference type="InterPro" id="IPR011049">
    <property type="entry name" value="Serralysin-like_metalloprot_C"/>
</dbReference>
<dbReference type="SUPFAM" id="SSF51120">
    <property type="entry name" value="beta-Roll"/>
    <property type="match status" value="2"/>
</dbReference>
<dbReference type="OrthoDB" id="6756629at2"/>
<evidence type="ECO:0000313" key="6">
    <source>
        <dbReference type="Proteomes" id="UP000326881"/>
    </source>
</evidence>
<dbReference type="NCBIfam" id="TIGR03661">
    <property type="entry name" value="T1SS_VCA0849"/>
    <property type="match status" value="2"/>
</dbReference>
<keyword evidence="6" id="KW-1185">Reference proteome</keyword>
<feature type="region of interest" description="Disordered" evidence="3">
    <location>
        <begin position="351"/>
        <end position="384"/>
    </location>
</feature>
<dbReference type="PROSITE" id="PS50268">
    <property type="entry name" value="CADHERIN_2"/>
    <property type="match status" value="1"/>
</dbReference>
<dbReference type="InterPro" id="IPR050557">
    <property type="entry name" value="RTX_toxin/Mannuronan_C5-epim"/>
</dbReference>
<evidence type="ECO:0000256" key="3">
    <source>
        <dbReference type="SAM" id="MobiDB-lite"/>
    </source>
</evidence>
<dbReference type="Pfam" id="PF19116">
    <property type="entry name" value="DUF5801"/>
    <property type="match status" value="2"/>
</dbReference>
<dbReference type="RefSeq" id="WP_153269777.1">
    <property type="nucleotide sequence ID" value="NZ_CP043498.1"/>
</dbReference>
<dbReference type="GO" id="GO:0005509">
    <property type="term" value="F:calcium ion binding"/>
    <property type="evidence" value="ECO:0007669"/>
    <property type="project" value="InterPro"/>
</dbReference>
<dbReference type="Pfam" id="PF17803">
    <property type="entry name" value="Cadherin_4"/>
    <property type="match status" value="6"/>
</dbReference>
<dbReference type="InterPro" id="IPR001343">
    <property type="entry name" value="Hemolysn_Ca-bd"/>
</dbReference>
<dbReference type="NCBIfam" id="TIGR03660">
    <property type="entry name" value="T1SS_rpt_143"/>
    <property type="match status" value="2"/>
</dbReference>
<proteinExistence type="predicted"/>
<evidence type="ECO:0000256" key="2">
    <source>
        <dbReference type="ARBA" id="ARBA00022525"/>
    </source>
</evidence>
<evidence type="ECO:0000259" key="4">
    <source>
        <dbReference type="PROSITE" id="PS50268"/>
    </source>
</evidence>
<organism evidence="5 6">
    <name type="scientific">Rhizobium grahamii</name>
    <dbReference type="NCBI Taxonomy" id="1120045"/>
    <lineage>
        <taxon>Bacteria</taxon>
        <taxon>Pseudomonadati</taxon>
        <taxon>Pseudomonadota</taxon>
        <taxon>Alphaproteobacteria</taxon>
        <taxon>Hyphomicrobiales</taxon>
        <taxon>Rhizobiaceae</taxon>
        <taxon>Rhizobium/Agrobacterium group</taxon>
        <taxon>Rhizobium</taxon>
    </lineage>
</organism>
<dbReference type="PANTHER" id="PTHR38340">
    <property type="entry name" value="S-LAYER PROTEIN"/>
    <property type="match status" value="1"/>
</dbReference>
<dbReference type="InterPro" id="IPR010221">
    <property type="entry name" value="VCBS_dom"/>
</dbReference>
<gene>
    <name evidence="5" type="ORF">FZ934_02530</name>
</gene>
<feature type="compositionally biased region" description="Polar residues" evidence="3">
    <location>
        <begin position="1924"/>
        <end position="1933"/>
    </location>
</feature>
<feature type="compositionally biased region" description="Low complexity" evidence="3">
    <location>
        <begin position="147"/>
        <end position="162"/>
    </location>
</feature>
<accession>A0A5Q0C5Y6</accession>
<dbReference type="KEGG" id="rgr:FZ934_02530"/>
<dbReference type="PANTHER" id="PTHR38340:SF1">
    <property type="entry name" value="S-LAYER PROTEIN"/>
    <property type="match status" value="1"/>
</dbReference>
<dbReference type="InterPro" id="IPR043824">
    <property type="entry name" value="DUF5801"/>
</dbReference>
<feature type="region of interest" description="Disordered" evidence="3">
    <location>
        <begin position="35"/>
        <end position="74"/>
    </location>
</feature>
<feature type="compositionally biased region" description="Low complexity" evidence="3">
    <location>
        <begin position="59"/>
        <end position="74"/>
    </location>
</feature>
<feature type="region of interest" description="Disordered" evidence="3">
    <location>
        <begin position="147"/>
        <end position="175"/>
    </location>
</feature>
<comment type="subcellular location">
    <subcellularLocation>
        <location evidence="1">Secreted</location>
    </subcellularLocation>
</comment>
<dbReference type="Gene3D" id="2.150.10.10">
    <property type="entry name" value="Serralysin-like metalloprotease, C-terminal"/>
    <property type="match status" value="4"/>
</dbReference>
<dbReference type="GO" id="GO:0016020">
    <property type="term" value="C:membrane"/>
    <property type="evidence" value="ECO:0007669"/>
    <property type="project" value="InterPro"/>
</dbReference>
<dbReference type="NCBIfam" id="TIGR01965">
    <property type="entry name" value="VCBS_repeat"/>
    <property type="match status" value="18"/>
</dbReference>
<dbReference type="GO" id="GO:0007156">
    <property type="term" value="P:homophilic cell adhesion via plasma membrane adhesion molecules"/>
    <property type="evidence" value="ECO:0007669"/>
    <property type="project" value="InterPro"/>
</dbReference>
<dbReference type="SMART" id="SM00112">
    <property type="entry name" value="CA"/>
    <property type="match status" value="6"/>
</dbReference>
<dbReference type="PRINTS" id="PR00313">
    <property type="entry name" value="CABNDNGRPT"/>
</dbReference>
<dbReference type="PROSITE" id="PS00330">
    <property type="entry name" value="HEMOLYSIN_CALCIUM"/>
    <property type="match status" value="3"/>
</dbReference>
<dbReference type="InterPro" id="IPR013783">
    <property type="entry name" value="Ig-like_fold"/>
</dbReference>
<evidence type="ECO:0000256" key="1">
    <source>
        <dbReference type="ARBA" id="ARBA00004613"/>
    </source>
</evidence>
<feature type="compositionally biased region" description="Polar residues" evidence="3">
    <location>
        <begin position="166"/>
        <end position="175"/>
    </location>
</feature>
<sequence>MSIEDPRIAAVDGEQASHDFISDIHADAAFQASAPQGVEVAQAEGSQPADQAKTDRVPAQESASAAPAANEVVPDQNNIAHLPAGASIDDIRVEGSNLVLVQADGTEIVIVNGALHVPTFLIGEVQLPQQAVIAALEESNINVAAGPDGSYSASSSPSSSGAEFQDSLQPDANDPTQLASLLADTQQPDVSPENTPDERNGVPVITTSGLLTVTEIAGNEGGFQPQVVNGQFGFNPGTDAGVISSIGFSDSLNMQEGTQNGTHADLTSDGKPVVITVDGMTITGTVDGHTVFTLTVTNIETGAYTFSQFAPIDHPDKGEAGADDVLRLQFSYTVTDKNGDSVTGIGSIDVRDDAPTVNTENDASSSISESNLSGEGHLTTQGSLGVQWGADNGTGRDLTFDKQTAPEGLTSHGLAIHYEISVDGHTLTGYTGSANGEDRVDVFVATLNPAAPNGSYTFELLQSIDHPQTKGSEGGEGEIQPLAETISTDEQLGLHFTATAKDADGDTVPVDFTVTVKDDVPTADYSGTGTVTEHSADGAFAEQSATGRLTFTTGADGGQVSDLTFRTAIEHQDTPGEDFPALKSHGVALTYETTIVNGEITVTAHAGDTLVFTLTVDQQSGDYKYTQFSSIDHASDSDKLRLVFDFIVTDGDGDKTAWNDGTLQIDIIDDKPTIDGVAQAVNLLANGNFKDDGWQPQGWDNGGYAGSATGGIGWKVDGTGSVQLERVSDGYLGMHTSNGAPMVDMGSSPGNTTISQDIVGLKANETLTLSFEVGSPDPASSKLLVYWNGELVGTFDQPSAMTLVKIEGLVASANGSNQLTFKEVGTSDYTGSYLANISLTESANVPVFKAAIGEDSNAFSFELADGKQFSFGADGKGAVTLGAATVASAGGIALALPEKAYSYVDGHIVIDPSYVQSLNAGEIATITIPFTVTDSDGDSKTGVYQVTVTGENDAATISGTATGAVTEDALDLTTGSTLKVVDVDHGEAHFQTPASLSGTYGTFAFNTATGEWTYALDNAKAQELRQGQTFDEKLTVVSADGTATQTITVTVTGVNDAPHLSASTASWTYTDTAGDDKFQTVNGQLTTVDADKGDTATYGISGDGVTTGSFINGAYNTAKVGTYGTLYLNSATGAYSYVPNDGAIEGLKSHTSETFDVTVKDGTGATDSETLTVNLLGANDKPEISASLPGVTYHDTSADDTFSAATGKLSSTDRDAGDTATYGVNGGVASNAREGFDVAKTGSYGTLYVNSTTGAYTYVPNDTAIEGRKSDTQESFALTVTDGSGATTSTNFVVNIDAANDKPELSPVKLSLTDTAANDSFQSVKGTLVSTDRDTGDSAKYSIAGGWSTNYQAGGIKYDVKIDGKYGTLYLDSKSGAYLYQPDDSAIEGRKTDTSESFTIRVTDGSNATDTATFTVDIHGANDTPELYATLTKVTYTDTAGDDIFFARAGTLYSSDRDAFDHPTYGVTGGTASNVWGYDVAKAGTYGTLYLNSFTGDYIYVPKDGAIEALKSLASETFDLTVTDESGASAKEVLTISVEGTNDRPEISASLSSVTYNDTSGDDSFSTASGKLTSTDRDAGDTATYGVNGGVASDARAGFDVAKTGSYGTLYINSKTGAYTYVPNDAAIEGRKTDTQEKFTLTVTDGSGATDSTDFTVKIDAANDKPELTPVGISFTDTAANDTFQSVKGTLVSTDRDTGDTAKYSIIGGSSTNYQTGGIKYDVKIDGKYGTLYLDSKSGAYIYQPDDSAIEKTKTETSESFQIKVTDGSNASDTQSFTVAIHGANDKPELSATVTSAVYNDTSNDDTFKSVTGNLTSTDRDASETATYGVTGGASSNAVNGYNIAKAGTYGTFYLNSSTGAYVYVPNDAAIEGLKAADKESFTLTVTDKSGATDSKVFEVTLNGVNDTASISGNAQGSVKEDTTLSTGGTLTVNDRDADDAHLQTPSSLAGKYGTFTLDTATGAWTYKLDNASNAIQSLNGTDQVKDEITVKSADGTATQVIQVTISGTNDAAVIGEPTKTEVIEDYKVKDGHLSVSGTISVSDVDHDQSSFQTGVTSKGVTLGTLTLSSNGEYTYSVSASAVQYLGDEETKVETFIIKSYDGTTKEVSFTIIGTNDTPYIQSVDAAGSVKEIAGQTGSSTLLHADQTIVFGDGDIHDTHTLEVTEVSTTAANGKFLGSAVSQILDAVGNADGSGRQAQLNFSVADKDVDFLAAGETIVQTYQVAIVDQNGVATGYQTVKITIVGANDAAVIGTPSVSSVTEDVNPASGYLKATGSISVSDADHDQSSFKTAVSNVTSNLGTLVLASDGSYTYQVLNSAVQYLDAGEQRVETFRITSADGTTKDVSFTVNGAADAAVIGTPSVSSVTEDVNPASGYLKATGSISVSDADHDQSSFKTAVSNVTSNLGTLVLASDGSYTYQVLNSAVQYLDAGEQRVETFRITSADGTTKDVSFTVNGAADAAVIGTPSVSSVTEDVNPASGYLKATGSISVSDADHDQSSFKTAVSNVTSNLGTLVLASDGSYTYQVLNSAVQYLDAGEKRVETFRITSADGTTKDVSFTVNGAADAAVIGTPSVSSVTEDVNPASGYLKATGSISVSDADHDQSSFKTAVSNVTSNLGTLVLASDGSYTYQVLNSAVQYLDAGEKRVETFRITSADGTTKDVSFTVNGAADAAVIGTPSVSSVTEDVNPASGYLKATGSISVSDADHDQSSFKTTVSNVTSNLGTLVLAADGSYTYQVLNSAVQYLDANEQRVETFRITSADGTTKDVSFTVNGAADAAVIGTPSVSSVTEDVNPASGYLKATGSISVSDADHDQSSFKTTVSNVTTNLGTLTLAADGTYTYSVSNASVQYLNSGEQRVETFRITSADGTTKDVSFTINGANDAVPATVNESTNSAGRYAFTDDDDSPYKINFDLSTLFNVTGSASYAVSKVYSTNSDDWLTFSNNTAKGNPYEGWFLDPDGDSGLYIYRVTVTDSLGTVQSTYVAFSAIEYYGRTFEITNNGGLNNDNSLAYANFYNSDGDLILITSNINDTVYAGAGHDVVIDNGGSNTIDGGSGDDAIYGMGGNDILLGGSGNDFIDGGDGNDTIVGGTGNDVLLGGAGNDTFNYTIGDGADIIDGGTGSDTVAIIGTSSPETLNVVVSGDVLTQFNGSTVTNVETITANLQGGTDLLSYSGTTQGVVVNLATNSATGFSYINGIENVTGGSGNDKLTGDTGANTLLGGAGDDTLSGGAGNDTLTGGSGKNTFVWGSEALNSSNADKITDYSYSNGDKIDLQSLVGSFGAGKNVLNYVKIVELGSDLLVQVAQTAGGPFTTAYTLSGANGSGTDSVRVHIGGSDYTVKTNNTYASAIDPIILDLDHNGIALTTLDHGVQFDINADGHKDQIAWTAGTDGILAYDVDGNGKIDNGTEIFSPHFAGGTYADGLAALATLDSNHDGKIDANDEAFAKLTIWQDLNHNGITDAGELSSLADHSIASISLDAHATDTSINGQSVLADGSYTLTDGSTGHFVEVAFDTTLGGSTDTDSVHALIGTDGDDALAGSGGMFTLTGGAGADTFVLDADALGDVKLADVITDYKAGEGDTLDVSKLLDSLLGHQATEAEALASVKTTVSGADTVVSVNANGAWHDVAVLQNTTEAVKILFDDKHDTTTAPHVG</sequence>
<dbReference type="InterPro" id="IPR018511">
    <property type="entry name" value="Hemolysin-typ_Ca-bd_CS"/>
</dbReference>
<dbReference type="InterPro" id="IPR040853">
    <property type="entry name" value="RapA2_cadherin-like"/>
</dbReference>
<dbReference type="Pfam" id="PF00353">
    <property type="entry name" value="HemolysinCabind"/>
    <property type="match status" value="4"/>
</dbReference>
<dbReference type="Gene3D" id="2.60.40.10">
    <property type="entry name" value="Immunoglobulins"/>
    <property type="match status" value="9"/>
</dbReference>
<dbReference type="GO" id="GO:0005576">
    <property type="term" value="C:extracellular region"/>
    <property type="evidence" value="ECO:0007669"/>
    <property type="project" value="UniProtKB-SubCell"/>
</dbReference>
<dbReference type="Proteomes" id="UP000326881">
    <property type="component" value="Chromosome"/>
</dbReference>